<sequence length="59" mass="6669">MRLQSQSSSHNEDEVKEFTDWLLNVGEGELNEPNDGEVEIEIPNELLITDFNDPIAAII</sequence>
<evidence type="ECO:0000313" key="1">
    <source>
        <dbReference type="EMBL" id="KAF7807337.1"/>
    </source>
</evidence>
<dbReference type="EMBL" id="JAAIUW010000012">
    <property type="protein sequence ID" value="KAF7807337.1"/>
    <property type="molecule type" value="Genomic_DNA"/>
</dbReference>
<dbReference type="OrthoDB" id="1434797at2759"/>
<accession>A0A834W2V4</accession>
<keyword evidence="1" id="KW-0547">Nucleotide-binding</keyword>
<keyword evidence="1" id="KW-0347">Helicase</keyword>
<name>A0A834W2V4_9FABA</name>
<keyword evidence="1" id="KW-0067">ATP-binding</keyword>
<proteinExistence type="predicted"/>
<keyword evidence="2" id="KW-1185">Reference proteome</keyword>
<dbReference type="AlphaFoldDB" id="A0A834W2V4"/>
<dbReference type="GO" id="GO:0004386">
    <property type="term" value="F:helicase activity"/>
    <property type="evidence" value="ECO:0007669"/>
    <property type="project" value="UniProtKB-KW"/>
</dbReference>
<evidence type="ECO:0000313" key="2">
    <source>
        <dbReference type="Proteomes" id="UP000634136"/>
    </source>
</evidence>
<keyword evidence="1" id="KW-0378">Hydrolase</keyword>
<organism evidence="1 2">
    <name type="scientific">Senna tora</name>
    <dbReference type="NCBI Taxonomy" id="362788"/>
    <lineage>
        <taxon>Eukaryota</taxon>
        <taxon>Viridiplantae</taxon>
        <taxon>Streptophyta</taxon>
        <taxon>Embryophyta</taxon>
        <taxon>Tracheophyta</taxon>
        <taxon>Spermatophyta</taxon>
        <taxon>Magnoliopsida</taxon>
        <taxon>eudicotyledons</taxon>
        <taxon>Gunneridae</taxon>
        <taxon>Pentapetalae</taxon>
        <taxon>rosids</taxon>
        <taxon>fabids</taxon>
        <taxon>Fabales</taxon>
        <taxon>Fabaceae</taxon>
        <taxon>Caesalpinioideae</taxon>
        <taxon>Cassia clade</taxon>
        <taxon>Senna</taxon>
    </lineage>
</organism>
<dbReference type="Proteomes" id="UP000634136">
    <property type="component" value="Unassembled WGS sequence"/>
</dbReference>
<reference evidence="1" key="1">
    <citation type="submission" date="2020-09" db="EMBL/GenBank/DDBJ databases">
        <title>Genome-Enabled Discovery of Anthraquinone Biosynthesis in Senna tora.</title>
        <authorList>
            <person name="Kang S.-H."/>
            <person name="Pandey R.P."/>
            <person name="Lee C.-M."/>
            <person name="Sim J.-S."/>
            <person name="Jeong J.-T."/>
            <person name="Choi B.-S."/>
            <person name="Jung M."/>
            <person name="Ginzburg D."/>
            <person name="Zhao K."/>
            <person name="Won S.Y."/>
            <person name="Oh T.-J."/>
            <person name="Yu Y."/>
            <person name="Kim N.-H."/>
            <person name="Lee O.R."/>
            <person name="Lee T.-H."/>
            <person name="Bashyal P."/>
            <person name="Kim T.-S."/>
            <person name="Lee W.-H."/>
            <person name="Kawkins C."/>
            <person name="Kim C.-K."/>
            <person name="Kim J.S."/>
            <person name="Ahn B.O."/>
            <person name="Rhee S.Y."/>
            <person name="Sohng J.K."/>
        </authorList>
    </citation>
    <scope>NUCLEOTIDE SEQUENCE</scope>
    <source>
        <tissue evidence="1">Leaf</tissue>
    </source>
</reference>
<comment type="caution">
    <text evidence="1">The sequence shown here is derived from an EMBL/GenBank/DDBJ whole genome shotgun (WGS) entry which is preliminary data.</text>
</comment>
<protein>
    <submittedName>
        <fullName evidence="1">ATP-dependent DNA helicase PIF1</fullName>
    </submittedName>
</protein>
<gene>
    <name evidence="1" type="ORF">G2W53_039498</name>
</gene>